<evidence type="ECO:0000313" key="2">
    <source>
        <dbReference type="Proteomes" id="UP001597045"/>
    </source>
</evidence>
<sequence>MEVLDGPKLRTTVTGPIADMVPETTHEYPMVALAENLFLVHESSLRTWIPLTFYQLPTGERYVHFGGRATPKVS</sequence>
<name>A0ABW3MBI5_9PSEU</name>
<evidence type="ECO:0000313" key="1">
    <source>
        <dbReference type="EMBL" id="MFD1047059.1"/>
    </source>
</evidence>
<reference evidence="2" key="1">
    <citation type="journal article" date="2019" name="Int. J. Syst. Evol. Microbiol.">
        <title>The Global Catalogue of Microorganisms (GCM) 10K type strain sequencing project: providing services to taxonomists for standard genome sequencing and annotation.</title>
        <authorList>
            <consortium name="The Broad Institute Genomics Platform"/>
            <consortium name="The Broad Institute Genome Sequencing Center for Infectious Disease"/>
            <person name="Wu L."/>
            <person name="Ma J."/>
        </authorList>
    </citation>
    <scope>NUCLEOTIDE SEQUENCE [LARGE SCALE GENOMIC DNA]</scope>
    <source>
        <strain evidence="2">JCM 31486</strain>
    </source>
</reference>
<gene>
    <name evidence="1" type="ORF">ACFQ1S_16650</name>
</gene>
<accession>A0ABW3MBI5</accession>
<comment type="caution">
    <text evidence="1">The sequence shown here is derived from an EMBL/GenBank/DDBJ whole genome shotgun (WGS) entry which is preliminary data.</text>
</comment>
<dbReference type="Proteomes" id="UP001597045">
    <property type="component" value="Unassembled WGS sequence"/>
</dbReference>
<keyword evidence="2" id="KW-1185">Reference proteome</keyword>
<proteinExistence type="predicted"/>
<organism evidence="1 2">
    <name type="scientific">Kibdelosporangium lantanae</name>
    <dbReference type="NCBI Taxonomy" id="1497396"/>
    <lineage>
        <taxon>Bacteria</taxon>
        <taxon>Bacillati</taxon>
        <taxon>Actinomycetota</taxon>
        <taxon>Actinomycetes</taxon>
        <taxon>Pseudonocardiales</taxon>
        <taxon>Pseudonocardiaceae</taxon>
        <taxon>Kibdelosporangium</taxon>
    </lineage>
</organism>
<dbReference type="EMBL" id="JBHTIS010000912">
    <property type="protein sequence ID" value="MFD1047059.1"/>
    <property type="molecule type" value="Genomic_DNA"/>
</dbReference>
<protein>
    <submittedName>
        <fullName evidence="1">Uncharacterized protein</fullName>
    </submittedName>
</protein>